<organism evidence="10 11">
    <name type="scientific">Eragrostis curvula</name>
    <name type="common">weeping love grass</name>
    <dbReference type="NCBI Taxonomy" id="38414"/>
    <lineage>
        <taxon>Eukaryota</taxon>
        <taxon>Viridiplantae</taxon>
        <taxon>Streptophyta</taxon>
        <taxon>Embryophyta</taxon>
        <taxon>Tracheophyta</taxon>
        <taxon>Spermatophyta</taxon>
        <taxon>Magnoliopsida</taxon>
        <taxon>Liliopsida</taxon>
        <taxon>Poales</taxon>
        <taxon>Poaceae</taxon>
        <taxon>PACMAD clade</taxon>
        <taxon>Chloridoideae</taxon>
        <taxon>Eragrostideae</taxon>
        <taxon>Eragrostidinae</taxon>
        <taxon>Eragrostis</taxon>
    </lineage>
</organism>
<keyword evidence="7 9" id="KW-0503">Monooxygenase</keyword>
<evidence type="ECO:0000256" key="5">
    <source>
        <dbReference type="ARBA" id="ARBA00023002"/>
    </source>
</evidence>
<protein>
    <submittedName>
        <fullName evidence="10">Uncharacterized protein</fullName>
    </submittedName>
</protein>
<dbReference type="AlphaFoldDB" id="A0A5J9W2I3"/>
<evidence type="ECO:0000256" key="6">
    <source>
        <dbReference type="ARBA" id="ARBA00023004"/>
    </source>
</evidence>
<dbReference type="PANTHER" id="PTHR47944:SF4">
    <property type="entry name" value="OS09G0441700 PROTEIN"/>
    <property type="match status" value="1"/>
</dbReference>
<keyword evidence="11" id="KW-1185">Reference proteome</keyword>
<dbReference type="CDD" id="cd20618">
    <property type="entry name" value="CYP71_clan"/>
    <property type="match status" value="1"/>
</dbReference>
<sequence length="416" mass="45829">MLRDVCSAAADGGEVVKLRDHLLMVSLNVISRLVLGKKYATDNDDDERPGSTTTPEEFLWMIHELFVLMGALNIGDMIPWLAWLDLQGYVGRMKRLRKMFDRFLEHVLDEHDERRRREGDKFVALDMVDQLMQLADDPDLEVPIGRDGVKAFILDLIAAGTDTSAATVEWAMSELLRNPDVLAKATAELDRVVGRGRLVTEADITSLPYLDAVVKEVMRLHPVAPLLIPRLSREATTTVAGGYDIPAGTLVFVNAWAIGRDPAAWAAPAEFRPERFVGSGVDLIKGRDFGLLPFGSGRRMCPGVALGLRMVQLTLASLLHGFTWRLPDGVAPEELSMEEKFGLTMPRLVPLQAVAEPRLPVHLRMTGAAQSKEKCFCDLGLRPCYGEGSGHNGTMEEDGSKDVTISTCIMVRHASS</sequence>
<comment type="similarity">
    <text evidence="2 9">Belongs to the cytochrome P450 family.</text>
</comment>
<keyword evidence="4 8" id="KW-0479">Metal-binding</keyword>
<evidence type="ECO:0000256" key="3">
    <source>
        <dbReference type="ARBA" id="ARBA00022617"/>
    </source>
</evidence>
<dbReference type="SUPFAM" id="SSF48264">
    <property type="entry name" value="Cytochrome P450"/>
    <property type="match status" value="1"/>
</dbReference>
<keyword evidence="6 8" id="KW-0408">Iron</keyword>
<feature type="non-terminal residue" evidence="10">
    <location>
        <position position="1"/>
    </location>
</feature>
<evidence type="ECO:0000313" key="11">
    <source>
        <dbReference type="Proteomes" id="UP000324897"/>
    </source>
</evidence>
<evidence type="ECO:0000256" key="2">
    <source>
        <dbReference type="ARBA" id="ARBA00010617"/>
    </source>
</evidence>
<dbReference type="FunFam" id="1.10.630.10:FF:000126">
    <property type="entry name" value="Predicted protein"/>
    <property type="match status" value="1"/>
</dbReference>
<evidence type="ECO:0000256" key="8">
    <source>
        <dbReference type="PIRSR" id="PIRSR602401-1"/>
    </source>
</evidence>
<keyword evidence="5 9" id="KW-0560">Oxidoreductase</keyword>
<dbReference type="Gramene" id="TVU41530">
    <property type="protein sequence ID" value="TVU41530"/>
    <property type="gene ID" value="EJB05_15058"/>
</dbReference>
<dbReference type="InterPro" id="IPR002401">
    <property type="entry name" value="Cyt_P450_E_grp-I"/>
</dbReference>
<dbReference type="PANTHER" id="PTHR47944">
    <property type="entry name" value="CYTOCHROME P450 98A9"/>
    <property type="match status" value="1"/>
</dbReference>
<feature type="binding site" description="axial binding residue" evidence="8">
    <location>
        <position position="301"/>
    </location>
    <ligand>
        <name>heme</name>
        <dbReference type="ChEBI" id="CHEBI:30413"/>
    </ligand>
    <ligandPart>
        <name>Fe</name>
        <dbReference type="ChEBI" id="CHEBI:18248"/>
    </ligandPart>
</feature>
<dbReference type="Proteomes" id="UP000324897">
    <property type="component" value="Chromosome 4"/>
</dbReference>
<dbReference type="PRINTS" id="PR00463">
    <property type="entry name" value="EP450I"/>
</dbReference>
<dbReference type="GO" id="GO:0004497">
    <property type="term" value="F:monooxygenase activity"/>
    <property type="evidence" value="ECO:0007669"/>
    <property type="project" value="UniProtKB-KW"/>
</dbReference>
<proteinExistence type="inferred from homology"/>
<evidence type="ECO:0000256" key="4">
    <source>
        <dbReference type="ARBA" id="ARBA00022723"/>
    </source>
</evidence>
<dbReference type="GO" id="GO:0016705">
    <property type="term" value="F:oxidoreductase activity, acting on paired donors, with incorporation or reduction of molecular oxygen"/>
    <property type="evidence" value="ECO:0007669"/>
    <property type="project" value="InterPro"/>
</dbReference>
<dbReference type="PRINTS" id="PR00385">
    <property type="entry name" value="P450"/>
</dbReference>
<evidence type="ECO:0000256" key="7">
    <source>
        <dbReference type="ARBA" id="ARBA00023033"/>
    </source>
</evidence>
<dbReference type="GO" id="GO:0005506">
    <property type="term" value="F:iron ion binding"/>
    <property type="evidence" value="ECO:0007669"/>
    <property type="project" value="InterPro"/>
</dbReference>
<comment type="cofactor">
    <cofactor evidence="1 8">
        <name>heme</name>
        <dbReference type="ChEBI" id="CHEBI:30413"/>
    </cofactor>
</comment>
<dbReference type="OrthoDB" id="442633at2759"/>
<dbReference type="InterPro" id="IPR001128">
    <property type="entry name" value="Cyt_P450"/>
</dbReference>
<gene>
    <name evidence="10" type="ORF">EJB05_15058</name>
</gene>
<dbReference type="GO" id="GO:0020037">
    <property type="term" value="F:heme binding"/>
    <property type="evidence" value="ECO:0007669"/>
    <property type="project" value="InterPro"/>
</dbReference>
<dbReference type="GO" id="GO:0044550">
    <property type="term" value="P:secondary metabolite biosynthetic process"/>
    <property type="evidence" value="ECO:0007669"/>
    <property type="project" value="UniProtKB-ARBA"/>
</dbReference>
<reference evidence="10 11" key="1">
    <citation type="journal article" date="2019" name="Sci. Rep.">
        <title>A high-quality genome of Eragrostis curvula grass provides insights into Poaceae evolution and supports new strategies to enhance forage quality.</title>
        <authorList>
            <person name="Carballo J."/>
            <person name="Santos B.A.C.M."/>
            <person name="Zappacosta D."/>
            <person name="Garbus I."/>
            <person name="Selva J.P."/>
            <person name="Gallo C.A."/>
            <person name="Diaz A."/>
            <person name="Albertini E."/>
            <person name="Caccamo M."/>
            <person name="Echenique V."/>
        </authorList>
    </citation>
    <scope>NUCLEOTIDE SEQUENCE [LARGE SCALE GENOMIC DNA]</scope>
    <source>
        <strain evidence="11">cv. Victoria</strain>
        <tissue evidence="10">Leaf</tissue>
    </source>
</reference>
<evidence type="ECO:0000313" key="10">
    <source>
        <dbReference type="EMBL" id="TVU41530.1"/>
    </source>
</evidence>
<keyword evidence="3 8" id="KW-0349">Heme</keyword>
<dbReference type="PROSITE" id="PS00086">
    <property type="entry name" value="CYTOCHROME_P450"/>
    <property type="match status" value="1"/>
</dbReference>
<evidence type="ECO:0000256" key="1">
    <source>
        <dbReference type="ARBA" id="ARBA00001971"/>
    </source>
</evidence>
<accession>A0A5J9W2I3</accession>
<dbReference type="InterPro" id="IPR017972">
    <property type="entry name" value="Cyt_P450_CS"/>
</dbReference>
<dbReference type="Pfam" id="PF00067">
    <property type="entry name" value="p450"/>
    <property type="match status" value="1"/>
</dbReference>
<dbReference type="EMBL" id="RWGY01000007">
    <property type="protein sequence ID" value="TVU41530.1"/>
    <property type="molecule type" value="Genomic_DNA"/>
</dbReference>
<dbReference type="Gene3D" id="1.10.630.10">
    <property type="entry name" value="Cytochrome P450"/>
    <property type="match status" value="1"/>
</dbReference>
<dbReference type="InterPro" id="IPR036396">
    <property type="entry name" value="Cyt_P450_sf"/>
</dbReference>
<evidence type="ECO:0000256" key="9">
    <source>
        <dbReference type="RuleBase" id="RU000461"/>
    </source>
</evidence>
<name>A0A5J9W2I3_9POAL</name>
<comment type="caution">
    <text evidence="10">The sequence shown here is derived from an EMBL/GenBank/DDBJ whole genome shotgun (WGS) entry which is preliminary data.</text>
</comment>